<name>A0A1G8WF70_ANEMI</name>
<accession>A0A1G8WF70</accession>
<evidence type="ECO:0000259" key="1">
    <source>
        <dbReference type="Pfam" id="PF04480"/>
    </source>
</evidence>
<dbReference type="AlphaFoldDB" id="A0A1G8WF70"/>
<dbReference type="InterPro" id="IPR007569">
    <property type="entry name" value="DUF559"/>
</dbReference>
<dbReference type="Pfam" id="PF04480">
    <property type="entry name" value="DUF559"/>
    <property type="match status" value="1"/>
</dbReference>
<organism evidence="2 3">
    <name type="scientific">Aneurinibacillus migulanus</name>
    <name type="common">Bacillus migulanus</name>
    <dbReference type="NCBI Taxonomy" id="47500"/>
    <lineage>
        <taxon>Bacteria</taxon>
        <taxon>Bacillati</taxon>
        <taxon>Bacillota</taxon>
        <taxon>Bacilli</taxon>
        <taxon>Bacillales</taxon>
        <taxon>Paenibacillaceae</taxon>
        <taxon>Aneurinibacillus group</taxon>
        <taxon>Aneurinibacillus</taxon>
    </lineage>
</organism>
<dbReference type="Proteomes" id="UP000182836">
    <property type="component" value="Unassembled WGS sequence"/>
</dbReference>
<dbReference type="Gene3D" id="3.40.960.10">
    <property type="entry name" value="VSR Endonuclease"/>
    <property type="match status" value="1"/>
</dbReference>
<dbReference type="RefSeq" id="WP_052811654.1">
    <property type="nucleotide sequence ID" value="NZ_BJOA01000092.1"/>
</dbReference>
<feature type="domain" description="DUF559" evidence="1">
    <location>
        <begin position="79"/>
        <end position="137"/>
    </location>
</feature>
<evidence type="ECO:0000313" key="3">
    <source>
        <dbReference type="Proteomes" id="UP000182836"/>
    </source>
</evidence>
<sequence length="156" mass="18392">MNATEVFQMIKNQCNPNCPSDFGEVFDIFFSSQSSNFVGGQGDKRRTTHENMFSMLYPHMKQQVHFGTGKGGLEEYLSKRFTADFYDEENNIIYEIDGDNHKTEIKILKDKIRDYFFYHELGIRTVRLTNQQVEEMMMEKLLELERKGLLSDVIRH</sequence>
<reference evidence="2 3" key="1">
    <citation type="submission" date="2016-10" db="EMBL/GenBank/DDBJ databases">
        <authorList>
            <person name="de Groot N.N."/>
        </authorList>
    </citation>
    <scope>NUCLEOTIDE SEQUENCE [LARGE SCALE GENOMIC DNA]</scope>
    <source>
        <strain evidence="2 3">DSM 2895</strain>
    </source>
</reference>
<protein>
    <recommendedName>
        <fullName evidence="1">DUF559 domain-containing protein</fullName>
    </recommendedName>
</protein>
<dbReference type="GeneID" id="42309179"/>
<evidence type="ECO:0000313" key="2">
    <source>
        <dbReference type="EMBL" id="SDJ76928.1"/>
    </source>
</evidence>
<dbReference type="OrthoDB" id="9995263at2"/>
<dbReference type="EMBL" id="FNED01000028">
    <property type="protein sequence ID" value="SDJ76928.1"/>
    <property type="molecule type" value="Genomic_DNA"/>
</dbReference>
<proteinExistence type="predicted"/>
<gene>
    <name evidence="2" type="ORF">SAMN04487909_12821</name>
</gene>